<gene>
    <name evidence="1" type="ORF">AB205_0117870</name>
</gene>
<dbReference type="EMBL" id="KV928354">
    <property type="protein sequence ID" value="PIO34639.1"/>
    <property type="molecule type" value="Genomic_DNA"/>
</dbReference>
<name>A0A2G9S3A6_AQUCT</name>
<sequence>MNSLKNSILLFAKNQHHPLYLFVPALKNCQLNFPLRDNTRFGSWILKFTKGPKKG</sequence>
<dbReference type="Proteomes" id="UP000228934">
    <property type="component" value="Unassembled WGS sequence"/>
</dbReference>
<proteinExistence type="predicted"/>
<accession>A0A2G9S3A6</accession>
<keyword evidence="2" id="KW-1185">Reference proteome</keyword>
<evidence type="ECO:0000313" key="1">
    <source>
        <dbReference type="EMBL" id="PIO34639.1"/>
    </source>
</evidence>
<evidence type="ECO:0000313" key="2">
    <source>
        <dbReference type="Proteomes" id="UP000228934"/>
    </source>
</evidence>
<dbReference type="AlphaFoldDB" id="A0A2G9S3A6"/>
<organism evidence="1 2">
    <name type="scientific">Aquarana catesbeiana</name>
    <name type="common">American bullfrog</name>
    <name type="synonym">Rana catesbeiana</name>
    <dbReference type="NCBI Taxonomy" id="8400"/>
    <lineage>
        <taxon>Eukaryota</taxon>
        <taxon>Metazoa</taxon>
        <taxon>Chordata</taxon>
        <taxon>Craniata</taxon>
        <taxon>Vertebrata</taxon>
        <taxon>Euteleostomi</taxon>
        <taxon>Amphibia</taxon>
        <taxon>Batrachia</taxon>
        <taxon>Anura</taxon>
        <taxon>Neobatrachia</taxon>
        <taxon>Ranoidea</taxon>
        <taxon>Ranidae</taxon>
        <taxon>Aquarana</taxon>
    </lineage>
</organism>
<protein>
    <submittedName>
        <fullName evidence="1">Uncharacterized protein</fullName>
    </submittedName>
</protein>
<reference evidence="2" key="1">
    <citation type="journal article" date="2017" name="Nat. Commun.">
        <title>The North American bullfrog draft genome provides insight into hormonal regulation of long noncoding RNA.</title>
        <authorList>
            <person name="Hammond S.A."/>
            <person name="Warren R.L."/>
            <person name="Vandervalk B.P."/>
            <person name="Kucuk E."/>
            <person name="Khan H."/>
            <person name="Gibb E.A."/>
            <person name="Pandoh P."/>
            <person name="Kirk H."/>
            <person name="Zhao Y."/>
            <person name="Jones M."/>
            <person name="Mungall A.J."/>
            <person name="Coope R."/>
            <person name="Pleasance S."/>
            <person name="Moore R.A."/>
            <person name="Holt R.A."/>
            <person name="Round J.M."/>
            <person name="Ohora S."/>
            <person name="Walle B.V."/>
            <person name="Veldhoen N."/>
            <person name="Helbing C.C."/>
            <person name="Birol I."/>
        </authorList>
    </citation>
    <scope>NUCLEOTIDE SEQUENCE [LARGE SCALE GENOMIC DNA]</scope>
</reference>